<comment type="similarity">
    <text evidence="1">Belongs to the metallo-beta-lactamase superfamily. Class-B beta-lactamase family.</text>
</comment>
<dbReference type="EMBL" id="JBHSWI010000001">
    <property type="protein sequence ID" value="MFC6645058.1"/>
    <property type="molecule type" value="Genomic_DNA"/>
</dbReference>
<sequence length="322" mass="34929">MRLQTSLFAVASLLFAASTGLAQNAPPSPWKKSTGFTNDWQHLKETSLPLAPGVSLLHASGGNTLVLTGPDGTLLVDPSFAQVAPALQAKLKEMGASPVRFVIDSHLHADHSGANGVFHTAGATVIAQDNVRARMSRTQVSPQRTTSAAPADQLPTLTYDHSLHLYLDGENVVLDHLHPSHTDGDTAVFLEHANVVHLGDVFINGMYPYIDVNNGGNIDGYFPALDDVLARTDDKSKIIPGHGDLADKARLQFYRNMLKTVRDRVAAEVAKGATLEQIWATHPSHEFDAEWASDRITPEDFAAMIYQSLTGKRLDYKPGLLR</sequence>
<comment type="caution">
    <text evidence="4">The sequence shown here is derived from an EMBL/GenBank/DDBJ whole genome shotgun (WGS) entry which is preliminary data.</text>
</comment>
<feature type="signal peptide" evidence="2">
    <location>
        <begin position="1"/>
        <end position="22"/>
    </location>
</feature>
<reference evidence="5" key="1">
    <citation type="journal article" date="2019" name="Int. J. Syst. Evol. Microbiol.">
        <title>The Global Catalogue of Microorganisms (GCM) 10K type strain sequencing project: providing services to taxonomists for standard genome sequencing and annotation.</title>
        <authorList>
            <consortium name="The Broad Institute Genomics Platform"/>
            <consortium name="The Broad Institute Genome Sequencing Center for Infectious Disease"/>
            <person name="Wu L."/>
            <person name="Ma J."/>
        </authorList>
    </citation>
    <scope>NUCLEOTIDE SEQUENCE [LARGE SCALE GENOMIC DNA]</scope>
    <source>
        <strain evidence="5">CGMCC 1.16026</strain>
    </source>
</reference>
<dbReference type="Proteomes" id="UP001596391">
    <property type="component" value="Unassembled WGS sequence"/>
</dbReference>
<keyword evidence="2" id="KW-0732">Signal</keyword>
<accession>A0ABW1Z829</accession>
<dbReference type="PANTHER" id="PTHR42951:SF4">
    <property type="entry name" value="ACYL-COENZYME A THIOESTERASE MBLAC2"/>
    <property type="match status" value="1"/>
</dbReference>
<keyword evidence="5" id="KW-1185">Reference proteome</keyword>
<dbReference type="InterPro" id="IPR050855">
    <property type="entry name" value="NDM-1-like"/>
</dbReference>
<dbReference type="CDD" id="cd16282">
    <property type="entry name" value="metallo-hydrolase-like_MBL-fold"/>
    <property type="match status" value="1"/>
</dbReference>
<dbReference type="InterPro" id="IPR036866">
    <property type="entry name" value="RibonucZ/Hydroxyglut_hydro"/>
</dbReference>
<evidence type="ECO:0000259" key="3">
    <source>
        <dbReference type="SMART" id="SM00849"/>
    </source>
</evidence>
<dbReference type="Gene3D" id="3.60.15.10">
    <property type="entry name" value="Ribonuclease Z/Hydroxyacylglutathione hydrolase-like"/>
    <property type="match status" value="1"/>
</dbReference>
<gene>
    <name evidence="4" type="ORF">ACFQBQ_05510</name>
</gene>
<dbReference type="SUPFAM" id="SSF56281">
    <property type="entry name" value="Metallo-hydrolase/oxidoreductase"/>
    <property type="match status" value="1"/>
</dbReference>
<evidence type="ECO:0000256" key="2">
    <source>
        <dbReference type="SAM" id="SignalP"/>
    </source>
</evidence>
<dbReference type="Pfam" id="PF00753">
    <property type="entry name" value="Lactamase_B"/>
    <property type="match status" value="1"/>
</dbReference>
<protein>
    <submittedName>
        <fullName evidence="4">MBL fold metallo-hydrolase</fullName>
    </submittedName>
</protein>
<evidence type="ECO:0000313" key="4">
    <source>
        <dbReference type="EMBL" id="MFC6645058.1"/>
    </source>
</evidence>
<dbReference type="RefSeq" id="WP_263371457.1">
    <property type="nucleotide sequence ID" value="NZ_JAGSYD010000003.1"/>
</dbReference>
<dbReference type="SMART" id="SM00849">
    <property type="entry name" value="Lactamase_B"/>
    <property type="match status" value="1"/>
</dbReference>
<dbReference type="InterPro" id="IPR001279">
    <property type="entry name" value="Metallo-B-lactamas"/>
</dbReference>
<proteinExistence type="inferred from homology"/>
<organism evidence="4 5">
    <name type="scientific">Granulicella cerasi</name>
    <dbReference type="NCBI Taxonomy" id="741063"/>
    <lineage>
        <taxon>Bacteria</taxon>
        <taxon>Pseudomonadati</taxon>
        <taxon>Acidobacteriota</taxon>
        <taxon>Terriglobia</taxon>
        <taxon>Terriglobales</taxon>
        <taxon>Acidobacteriaceae</taxon>
        <taxon>Granulicella</taxon>
    </lineage>
</organism>
<feature type="domain" description="Metallo-beta-lactamase" evidence="3">
    <location>
        <begin position="61"/>
        <end position="242"/>
    </location>
</feature>
<evidence type="ECO:0000256" key="1">
    <source>
        <dbReference type="ARBA" id="ARBA00005250"/>
    </source>
</evidence>
<feature type="chain" id="PRO_5045576093" evidence="2">
    <location>
        <begin position="23"/>
        <end position="322"/>
    </location>
</feature>
<evidence type="ECO:0000313" key="5">
    <source>
        <dbReference type="Proteomes" id="UP001596391"/>
    </source>
</evidence>
<name>A0ABW1Z829_9BACT</name>
<dbReference type="PANTHER" id="PTHR42951">
    <property type="entry name" value="METALLO-BETA-LACTAMASE DOMAIN-CONTAINING"/>
    <property type="match status" value="1"/>
</dbReference>